<sequence length="103" mass="11194">MESPAERRRKGTRGVPGQRRRGQPKGFSSGAAYAAGAACVRRRGLDWGGLRPLATSVPRPVPAWAYRAVDRRDAEERSWWLPCGRTAVAAAAAEAPAGRERRP</sequence>
<evidence type="ECO:0000313" key="2">
    <source>
        <dbReference type="EMBL" id="CAD6231230.1"/>
    </source>
</evidence>
<feature type="compositionally biased region" description="Basic residues" evidence="1">
    <location>
        <begin position="7"/>
        <end position="23"/>
    </location>
</feature>
<accession>A0A811P095</accession>
<keyword evidence="3" id="KW-1185">Reference proteome</keyword>
<proteinExistence type="predicted"/>
<name>A0A811P095_9POAL</name>
<evidence type="ECO:0000313" key="3">
    <source>
        <dbReference type="Proteomes" id="UP000604825"/>
    </source>
</evidence>
<reference evidence="2" key="1">
    <citation type="submission" date="2020-10" db="EMBL/GenBank/DDBJ databases">
        <authorList>
            <person name="Han B."/>
            <person name="Lu T."/>
            <person name="Zhao Q."/>
            <person name="Huang X."/>
            <person name="Zhao Y."/>
        </authorList>
    </citation>
    <scope>NUCLEOTIDE SEQUENCE</scope>
</reference>
<protein>
    <submittedName>
        <fullName evidence="2">Uncharacterized protein</fullName>
    </submittedName>
</protein>
<dbReference type="EMBL" id="CAJGYO010000005">
    <property type="protein sequence ID" value="CAD6231230.1"/>
    <property type="molecule type" value="Genomic_DNA"/>
</dbReference>
<organism evidence="2 3">
    <name type="scientific">Miscanthus lutarioriparius</name>
    <dbReference type="NCBI Taxonomy" id="422564"/>
    <lineage>
        <taxon>Eukaryota</taxon>
        <taxon>Viridiplantae</taxon>
        <taxon>Streptophyta</taxon>
        <taxon>Embryophyta</taxon>
        <taxon>Tracheophyta</taxon>
        <taxon>Spermatophyta</taxon>
        <taxon>Magnoliopsida</taxon>
        <taxon>Liliopsida</taxon>
        <taxon>Poales</taxon>
        <taxon>Poaceae</taxon>
        <taxon>PACMAD clade</taxon>
        <taxon>Panicoideae</taxon>
        <taxon>Andropogonodae</taxon>
        <taxon>Andropogoneae</taxon>
        <taxon>Saccharinae</taxon>
        <taxon>Miscanthus</taxon>
    </lineage>
</organism>
<evidence type="ECO:0000256" key="1">
    <source>
        <dbReference type="SAM" id="MobiDB-lite"/>
    </source>
</evidence>
<feature type="region of interest" description="Disordered" evidence="1">
    <location>
        <begin position="1"/>
        <end position="29"/>
    </location>
</feature>
<dbReference type="Proteomes" id="UP000604825">
    <property type="component" value="Unassembled WGS sequence"/>
</dbReference>
<dbReference type="AlphaFoldDB" id="A0A811P095"/>
<gene>
    <name evidence="2" type="ORF">NCGR_LOCUS21343</name>
</gene>
<comment type="caution">
    <text evidence="2">The sequence shown here is derived from an EMBL/GenBank/DDBJ whole genome shotgun (WGS) entry which is preliminary data.</text>
</comment>